<comment type="caution">
    <text evidence="2">The sequence shown here is derived from an EMBL/GenBank/DDBJ whole genome shotgun (WGS) entry which is preliminary data.</text>
</comment>
<keyword evidence="1" id="KW-0812">Transmembrane</keyword>
<feature type="transmembrane region" description="Helical" evidence="1">
    <location>
        <begin position="49"/>
        <end position="69"/>
    </location>
</feature>
<name>A0ABW4ZVI9_9BACL</name>
<gene>
    <name evidence="2" type="ORF">ACFSOY_08510</name>
</gene>
<feature type="transmembrane region" description="Helical" evidence="1">
    <location>
        <begin position="89"/>
        <end position="107"/>
    </location>
</feature>
<accession>A0ABW4ZVI9</accession>
<evidence type="ECO:0008006" key="4">
    <source>
        <dbReference type="Google" id="ProtNLM"/>
    </source>
</evidence>
<evidence type="ECO:0000256" key="1">
    <source>
        <dbReference type="SAM" id="Phobius"/>
    </source>
</evidence>
<feature type="transmembrane region" description="Helical" evidence="1">
    <location>
        <begin position="119"/>
        <end position="141"/>
    </location>
</feature>
<keyword evidence="3" id="KW-1185">Reference proteome</keyword>
<feature type="transmembrane region" description="Helical" evidence="1">
    <location>
        <begin position="185"/>
        <end position="203"/>
    </location>
</feature>
<keyword evidence="1" id="KW-0472">Membrane</keyword>
<feature type="transmembrane region" description="Helical" evidence="1">
    <location>
        <begin position="153"/>
        <end position="173"/>
    </location>
</feature>
<dbReference type="Proteomes" id="UP001597343">
    <property type="component" value="Unassembled WGS sequence"/>
</dbReference>
<dbReference type="RefSeq" id="WP_386045653.1">
    <property type="nucleotide sequence ID" value="NZ_JBHUIO010000005.1"/>
</dbReference>
<feature type="transmembrane region" description="Helical" evidence="1">
    <location>
        <begin position="20"/>
        <end position="37"/>
    </location>
</feature>
<protein>
    <recommendedName>
        <fullName evidence="4">Prolipoprotein diacylglyceryl transferase</fullName>
    </recommendedName>
</protein>
<evidence type="ECO:0000313" key="3">
    <source>
        <dbReference type="Proteomes" id="UP001597343"/>
    </source>
</evidence>
<organism evidence="2 3">
    <name type="scientific">Tumebacillus lipolyticus</name>
    <dbReference type="NCBI Taxonomy" id="1280370"/>
    <lineage>
        <taxon>Bacteria</taxon>
        <taxon>Bacillati</taxon>
        <taxon>Bacillota</taxon>
        <taxon>Bacilli</taxon>
        <taxon>Bacillales</taxon>
        <taxon>Alicyclobacillaceae</taxon>
        <taxon>Tumebacillus</taxon>
    </lineage>
</organism>
<sequence>MALLPDLIRIGPAALSAKWVALMICFLLGIALVKRGLRARSFDGEKQRGWLIEASFLGFLLYRLITVGFDWQDIWNNPRTLLFSIGPSYALWIAMTGSVIYFIWRVYKAGLFSWRWWETWILPFSLTVVLYSLLIADVGGVTNMPWGASFDGVFYHPLNLYRAIGWGISAWWLSRFTGRSENKIAAALVLWSSAELLISWFGFQNT</sequence>
<evidence type="ECO:0000313" key="2">
    <source>
        <dbReference type="EMBL" id="MFD2170037.1"/>
    </source>
</evidence>
<reference evidence="3" key="1">
    <citation type="journal article" date="2019" name="Int. J. Syst. Evol. Microbiol.">
        <title>The Global Catalogue of Microorganisms (GCM) 10K type strain sequencing project: providing services to taxonomists for standard genome sequencing and annotation.</title>
        <authorList>
            <consortium name="The Broad Institute Genomics Platform"/>
            <consortium name="The Broad Institute Genome Sequencing Center for Infectious Disease"/>
            <person name="Wu L."/>
            <person name="Ma J."/>
        </authorList>
    </citation>
    <scope>NUCLEOTIDE SEQUENCE [LARGE SCALE GENOMIC DNA]</scope>
    <source>
        <strain evidence="3">CGMCC 1.13574</strain>
    </source>
</reference>
<dbReference type="EMBL" id="JBHUIO010000005">
    <property type="protein sequence ID" value="MFD2170037.1"/>
    <property type="molecule type" value="Genomic_DNA"/>
</dbReference>
<proteinExistence type="predicted"/>
<keyword evidence="1" id="KW-1133">Transmembrane helix</keyword>